<proteinExistence type="predicted"/>
<keyword evidence="1" id="KW-1133">Transmembrane helix</keyword>
<protein>
    <submittedName>
        <fullName evidence="3">Uncharacterized protein</fullName>
    </submittedName>
</protein>
<keyword evidence="1" id="KW-0472">Membrane</keyword>
<dbReference type="WBParaSite" id="nRc.2.0.1.t26485-RA">
    <property type="protein sequence ID" value="nRc.2.0.1.t26485-RA"/>
    <property type="gene ID" value="nRc.2.0.1.g26485"/>
</dbReference>
<keyword evidence="2" id="KW-1185">Reference proteome</keyword>
<accession>A0A915JJZ5</accession>
<reference evidence="3" key="1">
    <citation type="submission" date="2022-11" db="UniProtKB">
        <authorList>
            <consortium name="WormBaseParasite"/>
        </authorList>
    </citation>
    <scope>IDENTIFICATION</scope>
</reference>
<name>A0A915JJZ5_ROMCU</name>
<dbReference type="Proteomes" id="UP000887565">
    <property type="component" value="Unplaced"/>
</dbReference>
<evidence type="ECO:0000313" key="2">
    <source>
        <dbReference type="Proteomes" id="UP000887565"/>
    </source>
</evidence>
<dbReference type="AlphaFoldDB" id="A0A915JJZ5"/>
<feature type="transmembrane region" description="Helical" evidence="1">
    <location>
        <begin position="20"/>
        <end position="39"/>
    </location>
</feature>
<keyword evidence="1" id="KW-0812">Transmembrane</keyword>
<evidence type="ECO:0000313" key="3">
    <source>
        <dbReference type="WBParaSite" id="nRc.2.0.1.t26485-RA"/>
    </source>
</evidence>
<evidence type="ECO:0000256" key="1">
    <source>
        <dbReference type="SAM" id="Phobius"/>
    </source>
</evidence>
<sequence>MVGGKTEHTYHKKSFGTWRSVAMQMSALLVIHFFDLQLCQQQGAQHPLHVQTDLREWRSVAMLMSALLVIHFFDLQLCQQQGAQHFLHVQTDLRE</sequence>
<organism evidence="2 3">
    <name type="scientific">Romanomermis culicivorax</name>
    <name type="common">Nematode worm</name>
    <dbReference type="NCBI Taxonomy" id="13658"/>
    <lineage>
        <taxon>Eukaryota</taxon>
        <taxon>Metazoa</taxon>
        <taxon>Ecdysozoa</taxon>
        <taxon>Nematoda</taxon>
        <taxon>Enoplea</taxon>
        <taxon>Dorylaimia</taxon>
        <taxon>Mermithida</taxon>
        <taxon>Mermithoidea</taxon>
        <taxon>Mermithidae</taxon>
        <taxon>Romanomermis</taxon>
    </lineage>
</organism>